<keyword evidence="4 7" id="KW-1133">Transmembrane helix</keyword>
<feature type="transmembrane region" description="Helical" evidence="7">
    <location>
        <begin position="385"/>
        <end position="406"/>
    </location>
</feature>
<keyword evidence="2" id="KW-0813">Transport</keyword>
<name>A0ABS9SY29_9ACTN</name>
<dbReference type="Proteomes" id="UP001166784">
    <property type="component" value="Unassembled WGS sequence"/>
</dbReference>
<protein>
    <submittedName>
        <fullName evidence="8">Amino acid permease</fullName>
    </submittedName>
</protein>
<organism evidence="8 9">
    <name type="scientific">Streptomyces marispadix</name>
    <dbReference type="NCBI Taxonomy" id="2922868"/>
    <lineage>
        <taxon>Bacteria</taxon>
        <taxon>Bacillati</taxon>
        <taxon>Actinomycetota</taxon>
        <taxon>Actinomycetes</taxon>
        <taxon>Kitasatosporales</taxon>
        <taxon>Streptomycetaceae</taxon>
        <taxon>Streptomyces</taxon>
    </lineage>
</organism>
<gene>
    <name evidence="8" type="ORF">MMA15_12435</name>
</gene>
<keyword evidence="9" id="KW-1185">Reference proteome</keyword>
<feature type="transmembrane region" description="Helical" evidence="7">
    <location>
        <begin position="99"/>
        <end position="127"/>
    </location>
</feature>
<accession>A0ABS9SY29</accession>
<dbReference type="PANTHER" id="PTHR45649">
    <property type="entry name" value="AMINO-ACID PERMEASE BAT1"/>
    <property type="match status" value="1"/>
</dbReference>
<dbReference type="InterPro" id="IPR002293">
    <property type="entry name" value="AA/rel_permease1"/>
</dbReference>
<keyword evidence="3 7" id="KW-0812">Transmembrane</keyword>
<feature type="transmembrane region" description="Helical" evidence="7">
    <location>
        <begin position="148"/>
        <end position="173"/>
    </location>
</feature>
<comment type="caution">
    <text evidence="8">The sequence shown here is derived from an EMBL/GenBank/DDBJ whole genome shotgun (WGS) entry which is preliminary data.</text>
</comment>
<feature type="transmembrane region" description="Helical" evidence="7">
    <location>
        <begin position="207"/>
        <end position="227"/>
    </location>
</feature>
<keyword evidence="5 7" id="KW-0472">Membrane</keyword>
<feature type="transmembrane region" description="Helical" evidence="7">
    <location>
        <begin position="418"/>
        <end position="438"/>
    </location>
</feature>
<feature type="transmembrane region" description="Helical" evidence="7">
    <location>
        <begin position="489"/>
        <end position="508"/>
    </location>
</feature>
<evidence type="ECO:0000256" key="6">
    <source>
        <dbReference type="SAM" id="MobiDB-lite"/>
    </source>
</evidence>
<dbReference type="EMBL" id="JAKWJU010000002">
    <property type="protein sequence ID" value="MCH6161178.1"/>
    <property type="molecule type" value="Genomic_DNA"/>
</dbReference>
<feature type="transmembrane region" description="Helical" evidence="7">
    <location>
        <begin position="337"/>
        <end position="365"/>
    </location>
</feature>
<feature type="transmembrane region" description="Helical" evidence="7">
    <location>
        <begin position="247"/>
        <end position="266"/>
    </location>
</feature>
<reference evidence="8" key="2">
    <citation type="journal article" date="2023" name="Int. J. Syst. Evol. Microbiol.">
        <title>Streptomyces marispadix sp. nov., isolated from marine beach sediment of the Northern Coast of Portugal.</title>
        <authorList>
            <person name="dos Santos J.D.N."/>
            <person name="Vitorino I.R."/>
            <person name="Kallscheuer N."/>
            <person name="Srivastava A."/>
            <person name="Krautwurst S."/>
            <person name="Marz M."/>
            <person name="Jogler C."/>
            <person name="Lobo Da Cunha A."/>
            <person name="Catita J."/>
            <person name="Goncalves H."/>
            <person name="Gonzalez I."/>
            <person name="Reyes F."/>
            <person name="Lage O.M."/>
        </authorList>
    </citation>
    <scope>NUCLEOTIDE SEQUENCE</scope>
    <source>
        <strain evidence="8">M600PL45_2</strain>
    </source>
</reference>
<sequence length="529" mass="55462">MTDAGSPAAPGGDVGGGAGYAGRGGGRGGSGDRGSGDRGSGGGGRAGGGPGGEHAGHGSEFRKEMGPWANFALGFTYLSPVVSTYTLFATALATGGPPMIWAFVLAGAGQFLVALVFGEVVAQFPIAGGVYPWSRRLWGMRWAWMTGWVYMWALLVTITAVAYGAGPYIAILFGFEPSVHTTVLCTVGLIVVAALVNYAGTKALSKAAVIGFTAELVGAVVVGIWLLTTHRFHGLGVVFDNFGTGGGGSYVPVFLAAAIIGFYQYYGFEACGDLAEEVEHPGIVIPKAMRRTVYVGGAAATFTCLTLLLAVADYRAVIDGKDTDPVVRVLFDALGEFGARTVMGVVLISFLSCTISLQAAAGRLIYSYARDKMVAGHRLLRSFSYARAVPHNALLVAAVIPAVIAFGSLISEDALTKIVSFAILGIYGSFQMVVLAALRARLKGWRPTGEFRLGRWGLLVNAAALAYGIFAIINISWARNPDQPWYDNWIVLLCGAVVVGTGLLYMFATRHYGRGDAPSGDAIPQRSRV</sequence>
<evidence type="ECO:0000313" key="8">
    <source>
        <dbReference type="EMBL" id="MCH6161178.1"/>
    </source>
</evidence>
<evidence type="ECO:0000256" key="5">
    <source>
        <dbReference type="ARBA" id="ARBA00023136"/>
    </source>
</evidence>
<evidence type="ECO:0000256" key="1">
    <source>
        <dbReference type="ARBA" id="ARBA00004141"/>
    </source>
</evidence>
<evidence type="ECO:0000256" key="3">
    <source>
        <dbReference type="ARBA" id="ARBA00022692"/>
    </source>
</evidence>
<dbReference type="Pfam" id="PF13520">
    <property type="entry name" value="AA_permease_2"/>
    <property type="match status" value="1"/>
</dbReference>
<feature type="region of interest" description="Disordered" evidence="6">
    <location>
        <begin position="1"/>
        <end position="59"/>
    </location>
</feature>
<feature type="transmembrane region" description="Helical" evidence="7">
    <location>
        <begin position="293"/>
        <end position="317"/>
    </location>
</feature>
<reference evidence="8" key="1">
    <citation type="submission" date="2022-03" db="EMBL/GenBank/DDBJ databases">
        <authorList>
            <person name="Santos J.D.N."/>
            <person name="Kallscheuer N."/>
            <person name="Jogler C."/>
            <person name="Lage O.M."/>
        </authorList>
    </citation>
    <scope>NUCLEOTIDE SEQUENCE</scope>
    <source>
        <strain evidence="8">M600PL45_2</strain>
    </source>
</reference>
<evidence type="ECO:0000256" key="7">
    <source>
        <dbReference type="SAM" id="Phobius"/>
    </source>
</evidence>
<dbReference type="PIRSF" id="PIRSF006060">
    <property type="entry name" value="AA_transporter"/>
    <property type="match status" value="1"/>
</dbReference>
<dbReference type="Gene3D" id="1.20.1740.10">
    <property type="entry name" value="Amino acid/polyamine transporter I"/>
    <property type="match status" value="1"/>
</dbReference>
<dbReference type="RefSeq" id="WP_241059379.1">
    <property type="nucleotide sequence ID" value="NZ_JAKWJU010000002.1"/>
</dbReference>
<comment type="subcellular location">
    <subcellularLocation>
        <location evidence="1">Membrane</location>
        <topology evidence="1">Multi-pass membrane protein</topology>
    </subcellularLocation>
</comment>
<proteinExistence type="predicted"/>
<evidence type="ECO:0000256" key="2">
    <source>
        <dbReference type="ARBA" id="ARBA00022448"/>
    </source>
</evidence>
<feature type="transmembrane region" description="Helical" evidence="7">
    <location>
        <begin position="458"/>
        <end position="477"/>
    </location>
</feature>
<feature type="compositionally biased region" description="Gly residues" evidence="6">
    <location>
        <begin position="12"/>
        <end position="53"/>
    </location>
</feature>
<dbReference type="PANTHER" id="PTHR45649:SF26">
    <property type="entry name" value="OS04G0435100 PROTEIN"/>
    <property type="match status" value="1"/>
</dbReference>
<feature type="transmembrane region" description="Helical" evidence="7">
    <location>
        <begin position="71"/>
        <end position="93"/>
    </location>
</feature>
<evidence type="ECO:0000313" key="9">
    <source>
        <dbReference type="Proteomes" id="UP001166784"/>
    </source>
</evidence>
<evidence type="ECO:0000256" key="4">
    <source>
        <dbReference type="ARBA" id="ARBA00022989"/>
    </source>
</evidence>
<feature type="transmembrane region" description="Helical" evidence="7">
    <location>
        <begin position="179"/>
        <end position="200"/>
    </location>
</feature>
<feature type="compositionally biased region" description="Low complexity" evidence="6">
    <location>
        <begin position="1"/>
        <end position="11"/>
    </location>
</feature>